<protein>
    <submittedName>
        <fullName evidence="1">Uncharacterized protein</fullName>
    </submittedName>
</protein>
<evidence type="ECO:0000313" key="1">
    <source>
        <dbReference type="EMBL" id="GAV77847.1"/>
    </source>
</evidence>
<dbReference type="Proteomes" id="UP000187406">
    <property type="component" value="Unassembled WGS sequence"/>
</dbReference>
<accession>A0A1Q3CC95</accession>
<dbReference type="EMBL" id="BDDD01001698">
    <property type="protein sequence ID" value="GAV77847.1"/>
    <property type="molecule type" value="Genomic_DNA"/>
</dbReference>
<dbReference type="AlphaFoldDB" id="A0A1Q3CC95"/>
<evidence type="ECO:0000313" key="2">
    <source>
        <dbReference type="Proteomes" id="UP000187406"/>
    </source>
</evidence>
<name>A0A1Q3CC95_CEPFO</name>
<keyword evidence="2" id="KW-1185">Reference proteome</keyword>
<organism evidence="1 2">
    <name type="scientific">Cephalotus follicularis</name>
    <name type="common">Albany pitcher plant</name>
    <dbReference type="NCBI Taxonomy" id="3775"/>
    <lineage>
        <taxon>Eukaryota</taxon>
        <taxon>Viridiplantae</taxon>
        <taxon>Streptophyta</taxon>
        <taxon>Embryophyta</taxon>
        <taxon>Tracheophyta</taxon>
        <taxon>Spermatophyta</taxon>
        <taxon>Magnoliopsida</taxon>
        <taxon>eudicotyledons</taxon>
        <taxon>Gunneridae</taxon>
        <taxon>Pentapetalae</taxon>
        <taxon>rosids</taxon>
        <taxon>fabids</taxon>
        <taxon>Oxalidales</taxon>
        <taxon>Cephalotaceae</taxon>
        <taxon>Cephalotus</taxon>
    </lineage>
</organism>
<gene>
    <name evidence="1" type="ORF">CFOL_v3_21315</name>
</gene>
<sequence>VEKGAAPNNKTESCLPQYIIKQLSLSHSPSLLFCRQNHFAFLSLSLSLPPCNPTVSLSRSLPVLPLSSRWHSKTLRKYTLLSLPPCSPTLFPVASKTVPRRQNRRH</sequence>
<dbReference type="InParanoid" id="A0A1Q3CC95"/>
<proteinExistence type="predicted"/>
<feature type="non-terminal residue" evidence="1">
    <location>
        <position position="1"/>
    </location>
</feature>
<reference evidence="2" key="1">
    <citation type="submission" date="2016-04" db="EMBL/GenBank/DDBJ databases">
        <title>Cephalotus genome sequencing.</title>
        <authorList>
            <person name="Fukushima K."/>
            <person name="Hasebe M."/>
            <person name="Fang X."/>
        </authorList>
    </citation>
    <scope>NUCLEOTIDE SEQUENCE [LARGE SCALE GENOMIC DNA]</scope>
    <source>
        <strain evidence="2">cv. St1</strain>
    </source>
</reference>
<comment type="caution">
    <text evidence="1">The sequence shown here is derived from an EMBL/GenBank/DDBJ whole genome shotgun (WGS) entry which is preliminary data.</text>
</comment>